<accession>A0A420GEC1</accession>
<gene>
    <name evidence="3" type="ORF">BCY88_05780</name>
</gene>
<dbReference type="InterPro" id="IPR053145">
    <property type="entry name" value="AB_hydrolase_Est10"/>
</dbReference>
<dbReference type="AlphaFoldDB" id="A0A420GEC1"/>
<dbReference type="EMBL" id="MCAS01000023">
    <property type="protein sequence ID" value="RKF43491.1"/>
    <property type="molecule type" value="Genomic_DNA"/>
</dbReference>
<dbReference type="InterPro" id="IPR022742">
    <property type="entry name" value="Hydrolase_4"/>
</dbReference>
<comment type="caution">
    <text evidence="3">The sequence shown here is derived from an EMBL/GenBank/DDBJ whole genome shotgun (WGS) entry which is preliminary data.</text>
</comment>
<proteinExistence type="predicted"/>
<reference evidence="3 4" key="1">
    <citation type="submission" date="2016-07" db="EMBL/GenBank/DDBJ databases">
        <title>Genome analysis of Burkholderia fungorum ES3-20.</title>
        <authorList>
            <person name="Xu D."/>
            <person name="Yao R."/>
            <person name="Zheng S."/>
        </authorList>
    </citation>
    <scope>NUCLEOTIDE SEQUENCE [LARGE SCALE GENOMIC DNA]</scope>
    <source>
        <strain evidence="3 4">ES3-20</strain>
    </source>
</reference>
<dbReference type="GO" id="GO:0052689">
    <property type="term" value="F:carboxylic ester hydrolase activity"/>
    <property type="evidence" value="ECO:0007669"/>
    <property type="project" value="TreeGrafter"/>
</dbReference>
<dbReference type="Gene3D" id="3.40.50.1820">
    <property type="entry name" value="alpha/beta hydrolase"/>
    <property type="match status" value="2"/>
</dbReference>
<evidence type="ECO:0000259" key="2">
    <source>
        <dbReference type="Pfam" id="PF12146"/>
    </source>
</evidence>
<name>A0A420GEC1_9BURK</name>
<evidence type="ECO:0000313" key="4">
    <source>
        <dbReference type="Proteomes" id="UP000283709"/>
    </source>
</evidence>
<evidence type="ECO:0000313" key="3">
    <source>
        <dbReference type="EMBL" id="RKF43491.1"/>
    </source>
</evidence>
<dbReference type="PANTHER" id="PTHR43265:SF1">
    <property type="entry name" value="ESTERASE ESTD"/>
    <property type="match status" value="1"/>
</dbReference>
<protein>
    <submittedName>
        <fullName evidence="3">Uncharacterized protein</fullName>
    </submittedName>
</protein>
<dbReference type="Pfam" id="PF02129">
    <property type="entry name" value="Peptidase_S15"/>
    <property type="match status" value="1"/>
</dbReference>
<organism evidence="3 4">
    <name type="scientific">Paraburkholderia fungorum</name>
    <dbReference type="NCBI Taxonomy" id="134537"/>
    <lineage>
        <taxon>Bacteria</taxon>
        <taxon>Pseudomonadati</taxon>
        <taxon>Pseudomonadota</taxon>
        <taxon>Betaproteobacteria</taxon>
        <taxon>Burkholderiales</taxon>
        <taxon>Burkholderiaceae</taxon>
        <taxon>Paraburkholderia</taxon>
    </lineage>
</organism>
<dbReference type="Proteomes" id="UP000283709">
    <property type="component" value="Unassembled WGS sequence"/>
</dbReference>
<feature type="domain" description="Serine aminopeptidase S33" evidence="2">
    <location>
        <begin position="49"/>
        <end position="158"/>
    </location>
</feature>
<feature type="domain" description="Xaa-Pro dipeptidyl-peptidase-like" evidence="1">
    <location>
        <begin position="304"/>
        <end position="424"/>
    </location>
</feature>
<sequence length="593" mass="64000">MDFKMHPVDFGGHFGWLYEPVSQADKNGQLGIVLCGPLGHEALWLHQTMRSLADRLADQGFAVLRFDYSGTGDSVDTGKLVEPDKWVDEAIEAVDFLRRTTGIERVALVGFRFGAMVAAQAARAARVDTVALIAPVVVGRQFVREMDVLQRTWLDKTARHVASYAEPADAFDVLGHRFSRGAIEAVSRYDLRRVTSVPASSLLVVHAGSQGPSYELANLYSTLGAKVDSLPFPEYPEAMQPSWLAVLPQATLASIEAWFVREGARSPAPLPAAAFDAQAPAAPSRRPVGLHGIVETPVELADGRLFAMLCEPEGRSERAPLVVIANTAATHHVGDGRFNVELARSLAQAGIASLRVDAHGIGDSRGAGTLANPSLLSYDQLAADTSLAVDWAVDRGHPRVAVFGICSGAYLGLHAATKNPAVAALLLVNLQGFDFPVGFRMCDAAKIGAGSTRAHFHAMLRAQKWSQVLRGEISLRPVLRTLSRYAVDRVVSAVASLTGDANGSAVNKGSRARRRMMDLDARGVRVRLLFSPLDHGLDELRMHFGRGGRRLNKLAYASAMVIPNMDHEVLNPAARQRVAALCETFFTQAFAPK</sequence>
<dbReference type="InterPro" id="IPR000383">
    <property type="entry name" value="Xaa-Pro-like_dom"/>
</dbReference>
<dbReference type="InterPro" id="IPR029058">
    <property type="entry name" value="AB_hydrolase_fold"/>
</dbReference>
<dbReference type="SUPFAM" id="SSF53474">
    <property type="entry name" value="alpha/beta-Hydrolases"/>
    <property type="match status" value="2"/>
</dbReference>
<evidence type="ECO:0000259" key="1">
    <source>
        <dbReference type="Pfam" id="PF02129"/>
    </source>
</evidence>
<dbReference type="Pfam" id="PF12146">
    <property type="entry name" value="Hydrolase_4"/>
    <property type="match status" value="1"/>
</dbReference>
<dbReference type="PANTHER" id="PTHR43265">
    <property type="entry name" value="ESTERASE ESTD"/>
    <property type="match status" value="1"/>
</dbReference>